<dbReference type="InParanoid" id="Q4CZJ3"/>
<accession>Q4CZJ3</accession>
<name>Q4CZJ3_TRYCC</name>
<feature type="transmembrane region" description="Helical" evidence="1">
    <location>
        <begin position="44"/>
        <end position="70"/>
    </location>
</feature>
<protein>
    <submittedName>
        <fullName evidence="2">Uncharacterized protein</fullName>
    </submittedName>
</protein>
<evidence type="ECO:0000256" key="1">
    <source>
        <dbReference type="SAM" id="Phobius"/>
    </source>
</evidence>
<keyword evidence="3" id="KW-1185">Reference proteome</keyword>
<organism evidence="2 3">
    <name type="scientific">Trypanosoma cruzi (strain CL Brener)</name>
    <dbReference type="NCBI Taxonomy" id="353153"/>
    <lineage>
        <taxon>Eukaryota</taxon>
        <taxon>Discoba</taxon>
        <taxon>Euglenozoa</taxon>
        <taxon>Kinetoplastea</taxon>
        <taxon>Metakinetoplastina</taxon>
        <taxon>Trypanosomatida</taxon>
        <taxon>Trypanosomatidae</taxon>
        <taxon>Trypanosoma</taxon>
        <taxon>Schizotrypanum</taxon>
    </lineage>
</organism>
<dbReference type="PaxDb" id="353153-Q4CZJ3"/>
<proteinExistence type="predicted"/>
<keyword evidence="1" id="KW-0812">Transmembrane</keyword>
<reference evidence="2 3" key="1">
    <citation type="journal article" date="2005" name="Science">
        <title>The genome sequence of Trypanosoma cruzi, etiologic agent of Chagas disease.</title>
        <authorList>
            <person name="El-Sayed N.M."/>
            <person name="Myler P.J."/>
            <person name="Bartholomeu D.C."/>
            <person name="Nilsson D."/>
            <person name="Aggarwal G."/>
            <person name="Tran A.N."/>
            <person name="Ghedin E."/>
            <person name="Worthey E.A."/>
            <person name="Delcher A.L."/>
            <person name="Blandin G."/>
            <person name="Westenberger S.J."/>
            <person name="Caler E."/>
            <person name="Cerqueira G.C."/>
            <person name="Branche C."/>
            <person name="Haas B."/>
            <person name="Anupama A."/>
            <person name="Arner E."/>
            <person name="Aslund L."/>
            <person name="Attipoe P."/>
            <person name="Bontempi E."/>
            <person name="Bringaud F."/>
            <person name="Burton P."/>
            <person name="Cadag E."/>
            <person name="Campbell D.A."/>
            <person name="Carrington M."/>
            <person name="Crabtree J."/>
            <person name="Darban H."/>
            <person name="da Silveira J.F."/>
            <person name="de Jong P."/>
            <person name="Edwards K."/>
            <person name="Englund P.T."/>
            <person name="Fazelina G."/>
            <person name="Feldblyum T."/>
            <person name="Ferella M."/>
            <person name="Frasch A.C."/>
            <person name="Gull K."/>
            <person name="Horn D."/>
            <person name="Hou L."/>
            <person name="Huang Y."/>
            <person name="Kindlund E."/>
            <person name="Klingbeil M."/>
            <person name="Kluge S."/>
            <person name="Koo H."/>
            <person name="Lacerda D."/>
            <person name="Levin M.J."/>
            <person name="Lorenzi H."/>
            <person name="Louie T."/>
            <person name="Machado C.R."/>
            <person name="McCulloch R."/>
            <person name="McKenna A."/>
            <person name="Mizuno Y."/>
            <person name="Mottram J.C."/>
            <person name="Nelson S."/>
            <person name="Ochaya S."/>
            <person name="Osoegawa K."/>
            <person name="Pai G."/>
            <person name="Parsons M."/>
            <person name="Pentony M."/>
            <person name="Pettersson U."/>
            <person name="Pop M."/>
            <person name="Ramirez J.L."/>
            <person name="Rinta J."/>
            <person name="Robertson L."/>
            <person name="Salzberg S.L."/>
            <person name="Sanchez D.O."/>
            <person name="Seyler A."/>
            <person name="Sharma R."/>
            <person name="Shetty J."/>
            <person name="Simpson A.J."/>
            <person name="Sisk E."/>
            <person name="Tammi M.T."/>
            <person name="Tarleton R."/>
            <person name="Teixeira S."/>
            <person name="Van Aken S."/>
            <person name="Vogt C."/>
            <person name="Ward P.N."/>
            <person name="Wickstead B."/>
            <person name="Wortman J."/>
            <person name="White O."/>
            <person name="Fraser C.M."/>
            <person name="Stuart K.D."/>
            <person name="Andersson B."/>
        </authorList>
    </citation>
    <scope>NUCLEOTIDE SEQUENCE [LARGE SCALE GENOMIC DNA]</scope>
    <source>
        <strain evidence="2 3">CL Brener</strain>
    </source>
</reference>
<comment type="caution">
    <text evidence="2">The sequence shown here is derived from an EMBL/GenBank/DDBJ whole genome shotgun (WGS) entry which is preliminary data.</text>
</comment>
<dbReference type="KEGG" id="tcr:507773.20"/>
<keyword evidence="1" id="KW-1133">Transmembrane helix</keyword>
<dbReference type="Proteomes" id="UP000002296">
    <property type="component" value="Unassembled WGS sequence"/>
</dbReference>
<dbReference type="GeneID" id="3537795"/>
<evidence type="ECO:0000313" key="3">
    <source>
        <dbReference type="Proteomes" id="UP000002296"/>
    </source>
</evidence>
<dbReference type="EMBL" id="AAHK01001369">
    <property type="protein sequence ID" value="EAN85691.1"/>
    <property type="molecule type" value="Genomic_DNA"/>
</dbReference>
<gene>
    <name evidence="2" type="ORF">Tc00.1047053507773.20</name>
</gene>
<dbReference type="RefSeq" id="XP_807542.1">
    <property type="nucleotide sequence ID" value="XM_802449.1"/>
</dbReference>
<evidence type="ECO:0000313" key="2">
    <source>
        <dbReference type="EMBL" id="EAN85691.1"/>
    </source>
</evidence>
<keyword evidence="1" id="KW-0472">Membrane</keyword>
<dbReference type="AlphaFoldDB" id="Q4CZJ3"/>
<sequence length="141" mass="15449">MILATHTQIMNGILMMVSMPCESGEGNAVLRCGTRGQRGWRFCFILHCPGGGSLSLLLFLVAALLLRFAVANSNLFPPLAMGRDGIGHAGSFHGWRLSFWCVVRNSFLDWGFCLGTLTAVLKCTMHVQGVGWINVVCTRYL</sequence>